<dbReference type="Gene3D" id="3.30.200.20">
    <property type="entry name" value="Phosphorylase Kinase, domain 1"/>
    <property type="match status" value="1"/>
</dbReference>
<evidence type="ECO:0000256" key="10">
    <source>
        <dbReference type="ARBA" id="ARBA00023136"/>
    </source>
</evidence>
<dbReference type="PROSITE" id="PS00108">
    <property type="entry name" value="PROTEIN_KINASE_ST"/>
    <property type="match status" value="1"/>
</dbReference>
<proteinExistence type="predicted"/>
<dbReference type="FunFam" id="1.10.510.10:FF:000058">
    <property type="entry name" value="Receptor-like protein kinase FERONIA"/>
    <property type="match status" value="1"/>
</dbReference>
<keyword evidence="10 14" id="KW-0472">Membrane</keyword>
<evidence type="ECO:0000256" key="1">
    <source>
        <dbReference type="ARBA" id="ARBA00004167"/>
    </source>
</evidence>
<dbReference type="EMBL" id="JACMSC010000005">
    <property type="protein sequence ID" value="KAG6519962.1"/>
    <property type="molecule type" value="Genomic_DNA"/>
</dbReference>
<evidence type="ECO:0000256" key="7">
    <source>
        <dbReference type="ARBA" id="ARBA00022777"/>
    </source>
</evidence>
<feature type="transmembrane region" description="Helical" evidence="14">
    <location>
        <begin position="590"/>
        <end position="611"/>
    </location>
</feature>
<evidence type="ECO:0000259" key="15">
    <source>
        <dbReference type="PROSITE" id="PS50011"/>
    </source>
</evidence>
<comment type="subcellular location">
    <subcellularLocation>
        <location evidence="1">Membrane</location>
        <topology evidence="1">Single-pass membrane protein</topology>
    </subcellularLocation>
</comment>
<evidence type="ECO:0000256" key="2">
    <source>
        <dbReference type="ARBA" id="ARBA00022527"/>
    </source>
</evidence>
<evidence type="ECO:0000256" key="5">
    <source>
        <dbReference type="ARBA" id="ARBA00022729"/>
    </source>
</evidence>
<keyword evidence="8 12" id="KW-0067">ATP-binding</keyword>
<dbReference type="InterPro" id="IPR000719">
    <property type="entry name" value="Prot_kinase_dom"/>
</dbReference>
<keyword evidence="2" id="KW-0723">Serine/threonine-protein kinase</keyword>
<reference evidence="16 17" key="1">
    <citation type="submission" date="2020-08" db="EMBL/GenBank/DDBJ databases">
        <title>Plant Genome Project.</title>
        <authorList>
            <person name="Zhang R.-G."/>
        </authorList>
    </citation>
    <scope>NUCLEOTIDE SEQUENCE [LARGE SCALE GENOMIC DNA]</scope>
    <source>
        <tissue evidence="16">Rhizome</tissue>
    </source>
</reference>
<keyword evidence="7" id="KW-0418">Kinase</keyword>
<keyword evidence="17" id="KW-1185">Reference proteome</keyword>
<evidence type="ECO:0000256" key="4">
    <source>
        <dbReference type="ARBA" id="ARBA00022692"/>
    </source>
</evidence>
<dbReference type="PANTHER" id="PTHR45631">
    <property type="entry name" value="OS07G0107800 PROTEIN-RELATED"/>
    <property type="match status" value="1"/>
</dbReference>
<dbReference type="GO" id="GO:0005524">
    <property type="term" value="F:ATP binding"/>
    <property type="evidence" value="ECO:0007669"/>
    <property type="project" value="UniProtKB-UniRule"/>
</dbReference>
<sequence>MSLPAPKGKRKLLLEKRLARGRSSRSGSESERSETLGLATAASNRDLVRLCCPGLPRLARTCSRKLLNGEDKTTTSRGEAGTSCTKKRKEWAANGGVGLADGEKREWTGNAHLADRPSGCTSATAIERCRVLTVADDMAGGEKHGSTTTKKKVMAPVFFSLLILISPPTLPYANAAGSSAQLAPVRFSPIDNYLIDCGSPKMTQGDDGRFFRSESQSSSYLSTKEDIKIVADNSTAAANSTDVPLLYLTARVFPEESKYSFFISKPGRHWIRLYFFPFPNAGYNLTAASFTVRTDDLVLLQDFNPSSATTPPASPLLKEYLIEITEDRVSLIFCPKKGRMAFVNAIEVVSAPDKIIANTATSISPQVEFTGLRHYSLEVTYRINAGGPEIAPENDTLSRTWRTDEWFLKELKTVQNVSVAARKIKFPEDESVTPLIAPSEVYASAQEMANANTDKRHFNITWQFAVDPSFSYLIRLHFCDIVSKNLNELYFNVYINGLIGVSSLDLSTATGDLSVAYFKDFVANASTISNKAITIQVGPPPNSGLGTPNAILNGIEVMKMSNSAGSLDGQFSADGSYHGGSGAVSLERRIVSGVGLVLGAVAMVLVVMMFCRWRRRPAEWRKINGISSWLLPVHMKHRTYGRSSGSSKGSSRDRFGSNKCKSGYANLFPSGAMGLGRIFSLGEMKEATNNFDEKAVVGVGGFGKVYLGEFEGTKVAIKRGNPSSEQGINEFQAEIQMLSKLRHRHLVSLIGCCYENKEMILVYEYMSKGPLRDHFVGGDRTPLSWKQRLEVCIGAARGLHYLHTGASHGIIHRDVKTTNILLDENLVAKMADFGLSKAAPSLEQTHVSTAVKGSFGYLDPEYFRRQQLTEKSDVYSFGVVLFEVLCGRAALNPALPRDQVNLAEWAMQWHRRGQLEKIVDPHIASTISPASLKKYVESAEKCLAECGVDRPSMGDVLWSLEYALQLQEAGVGQQAVDDTTDESATHIPLDGGPVRLRDDVAATCDDGAATGDDESTLMSNPLCQGR</sequence>
<dbReference type="GO" id="GO:0004674">
    <property type="term" value="F:protein serine/threonine kinase activity"/>
    <property type="evidence" value="ECO:0007669"/>
    <property type="project" value="UniProtKB-KW"/>
</dbReference>
<dbReference type="InterPro" id="IPR017441">
    <property type="entry name" value="Protein_kinase_ATP_BS"/>
</dbReference>
<dbReference type="PROSITE" id="PS50011">
    <property type="entry name" value="PROTEIN_KINASE_DOM"/>
    <property type="match status" value="1"/>
</dbReference>
<dbReference type="FunFam" id="2.60.120.430:FF:000005">
    <property type="entry name" value="Putative receptor-like protein kinase"/>
    <property type="match status" value="1"/>
</dbReference>
<dbReference type="SUPFAM" id="SSF56112">
    <property type="entry name" value="Protein kinase-like (PK-like)"/>
    <property type="match status" value="1"/>
</dbReference>
<dbReference type="GO" id="GO:0016020">
    <property type="term" value="C:membrane"/>
    <property type="evidence" value="ECO:0007669"/>
    <property type="project" value="UniProtKB-SubCell"/>
</dbReference>
<feature type="domain" description="Protein kinase" evidence="15">
    <location>
        <begin position="691"/>
        <end position="963"/>
    </location>
</feature>
<evidence type="ECO:0000256" key="14">
    <source>
        <dbReference type="SAM" id="Phobius"/>
    </source>
</evidence>
<keyword evidence="11" id="KW-0325">Glycoprotein</keyword>
<feature type="binding site" evidence="12">
    <location>
        <position position="718"/>
    </location>
    <ligand>
        <name>ATP</name>
        <dbReference type="ChEBI" id="CHEBI:30616"/>
    </ligand>
</feature>
<dbReference type="AlphaFoldDB" id="A0A8J5HN48"/>
<evidence type="ECO:0000256" key="9">
    <source>
        <dbReference type="ARBA" id="ARBA00022989"/>
    </source>
</evidence>
<dbReference type="Pfam" id="PF12819">
    <property type="entry name" value="Malectin_like"/>
    <property type="match status" value="1"/>
</dbReference>
<feature type="region of interest" description="Disordered" evidence="13">
    <location>
        <begin position="1006"/>
        <end position="1026"/>
    </location>
</feature>
<dbReference type="InterPro" id="IPR008271">
    <property type="entry name" value="Ser/Thr_kinase_AS"/>
</dbReference>
<evidence type="ECO:0000256" key="13">
    <source>
        <dbReference type="SAM" id="MobiDB-lite"/>
    </source>
</evidence>
<dbReference type="Pfam" id="PF07714">
    <property type="entry name" value="PK_Tyr_Ser-Thr"/>
    <property type="match status" value="1"/>
</dbReference>
<comment type="caution">
    <text evidence="16">The sequence shown here is derived from an EMBL/GenBank/DDBJ whole genome shotgun (WGS) entry which is preliminary data.</text>
</comment>
<keyword evidence="4 14" id="KW-0812">Transmembrane</keyword>
<keyword evidence="3" id="KW-0808">Transferase</keyword>
<dbReference type="FunFam" id="3.30.200.20:FF:000039">
    <property type="entry name" value="receptor-like protein kinase FERONIA"/>
    <property type="match status" value="1"/>
</dbReference>
<dbReference type="Proteomes" id="UP000734854">
    <property type="component" value="Unassembled WGS sequence"/>
</dbReference>
<dbReference type="SMART" id="SM00220">
    <property type="entry name" value="S_TKc"/>
    <property type="match status" value="1"/>
</dbReference>
<evidence type="ECO:0000313" key="16">
    <source>
        <dbReference type="EMBL" id="KAG6519962.1"/>
    </source>
</evidence>
<evidence type="ECO:0000256" key="6">
    <source>
        <dbReference type="ARBA" id="ARBA00022741"/>
    </source>
</evidence>
<dbReference type="InterPro" id="IPR024788">
    <property type="entry name" value="Malectin-like_Carb-bd_dom"/>
</dbReference>
<dbReference type="Gene3D" id="2.60.120.430">
    <property type="entry name" value="Galactose-binding lectin"/>
    <property type="match status" value="2"/>
</dbReference>
<protein>
    <recommendedName>
        <fullName evidence="15">Protein kinase domain-containing protein</fullName>
    </recommendedName>
</protein>
<feature type="compositionally biased region" description="Polar residues" evidence="13">
    <location>
        <begin position="1016"/>
        <end position="1026"/>
    </location>
</feature>
<dbReference type="Gene3D" id="1.10.510.10">
    <property type="entry name" value="Transferase(Phosphotransferase) domain 1"/>
    <property type="match status" value="1"/>
</dbReference>
<dbReference type="FunFam" id="2.60.120.430:FF:000001">
    <property type="entry name" value="Receptor-like protein kinase FERONIA"/>
    <property type="match status" value="1"/>
</dbReference>
<name>A0A8J5HN48_ZINOF</name>
<dbReference type="PROSITE" id="PS00107">
    <property type="entry name" value="PROTEIN_KINASE_ATP"/>
    <property type="match status" value="1"/>
</dbReference>
<keyword evidence="6 12" id="KW-0547">Nucleotide-binding</keyword>
<evidence type="ECO:0000313" key="17">
    <source>
        <dbReference type="Proteomes" id="UP000734854"/>
    </source>
</evidence>
<gene>
    <name evidence="16" type="ORF">ZIOFF_016991</name>
</gene>
<keyword evidence="5" id="KW-0732">Signal</keyword>
<dbReference type="InterPro" id="IPR001245">
    <property type="entry name" value="Ser-Thr/Tyr_kinase_cat_dom"/>
</dbReference>
<evidence type="ECO:0000256" key="3">
    <source>
        <dbReference type="ARBA" id="ARBA00022679"/>
    </source>
</evidence>
<dbReference type="InterPro" id="IPR011009">
    <property type="entry name" value="Kinase-like_dom_sf"/>
</dbReference>
<keyword evidence="9 14" id="KW-1133">Transmembrane helix</keyword>
<evidence type="ECO:0000256" key="11">
    <source>
        <dbReference type="ARBA" id="ARBA00023180"/>
    </source>
</evidence>
<evidence type="ECO:0000256" key="8">
    <source>
        <dbReference type="ARBA" id="ARBA00022840"/>
    </source>
</evidence>
<organism evidence="16 17">
    <name type="scientific">Zingiber officinale</name>
    <name type="common">Ginger</name>
    <name type="synonym">Amomum zingiber</name>
    <dbReference type="NCBI Taxonomy" id="94328"/>
    <lineage>
        <taxon>Eukaryota</taxon>
        <taxon>Viridiplantae</taxon>
        <taxon>Streptophyta</taxon>
        <taxon>Embryophyta</taxon>
        <taxon>Tracheophyta</taxon>
        <taxon>Spermatophyta</taxon>
        <taxon>Magnoliopsida</taxon>
        <taxon>Liliopsida</taxon>
        <taxon>Zingiberales</taxon>
        <taxon>Zingiberaceae</taxon>
        <taxon>Zingiber</taxon>
    </lineage>
</organism>
<feature type="region of interest" description="Disordered" evidence="13">
    <location>
        <begin position="18"/>
        <end position="37"/>
    </location>
</feature>
<evidence type="ECO:0000256" key="12">
    <source>
        <dbReference type="PROSITE-ProRule" id="PRU10141"/>
    </source>
</evidence>
<accession>A0A8J5HN48</accession>
<dbReference type="CDD" id="cd14066">
    <property type="entry name" value="STKc_IRAK"/>
    <property type="match status" value="1"/>
</dbReference>